<gene>
    <name evidence="1" type="ORF">MTR65_17045</name>
</gene>
<accession>A0ABT0AGT4</accession>
<evidence type="ECO:0008006" key="3">
    <source>
        <dbReference type="Google" id="ProtNLM"/>
    </source>
</evidence>
<evidence type="ECO:0000313" key="2">
    <source>
        <dbReference type="Proteomes" id="UP001162802"/>
    </source>
</evidence>
<proteinExistence type="predicted"/>
<organism evidence="1 2">
    <name type="scientific">Novosphingobium mangrovi</name>
    <name type="common">ex Hu et al. 2023</name>
    <dbReference type="NCBI Taxonomy" id="2930094"/>
    <lineage>
        <taxon>Bacteria</taxon>
        <taxon>Pseudomonadati</taxon>
        <taxon>Pseudomonadota</taxon>
        <taxon>Alphaproteobacteria</taxon>
        <taxon>Sphingomonadales</taxon>
        <taxon>Sphingomonadaceae</taxon>
        <taxon>Novosphingobium</taxon>
    </lineage>
</organism>
<dbReference type="EMBL" id="JALHAT010000040">
    <property type="protein sequence ID" value="MCJ1962403.1"/>
    <property type="molecule type" value="Genomic_DNA"/>
</dbReference>
<keyword evidence="2" id="KW-1185">Reference proteome</keyword>
<sequence length="97" mass="10297">MGDVRISVRPARSANAQNLLLMVDGQILDLGEEEAAANLTPGEHTVSAILTRKDGESGPVSGEVTLQSESGEVIDTLQVEVADWGEINQVKKTIRIG</sequence>
<protein>
    <recommendedName>
        <fullName evidence="3">DUF2846 domain-containing protein</fullName>
    </recommendedName>
</protein>
<reference evidence="1" key="1">
    <citation type="submission" date="2022-03" db="EMBL/GenBank/DDBJ databases">
        <title>Identification of a novel bacterium isolated from mangrove sediments.</title>
        <authorList>
            <person name="Pan X."/>
        </authorList>
    </citation>
    <scope>NUCLEOTIDE SEQUENCE</scope>
    <source>
        <strain evidence="1">B2637</strain>
    </source>
</reference>
<dbReference type="RefSeq" id="WP_226638305.1">
    <property type="nucleotide sequence ID" value="NZ_JALHAT010000040.1"/>
</dbReference>
<name>A0ABT0AGT4_9SPHN</name>
<dbReference type="Proteomes" id="UP001162802">
    <property type="component" value="Unassembled WGS sequence"/>
</dbReference>
<comment type="caution">
    <text evidence="1">The sequence shown here is derived from an EMBL/GenBank/DDBJ whole genome shotgun (WGS) entry which is preliminary data.</text>
</comment>
<evidence type="ECO:0000313" key="1">
    <source>
        <dbReference type="EMBL" id="MCJ1962403.1"/>
    </source>
</evidence>